<proteinExistence type="predicted"/>
<dbReference type="GeneID" id="25795722"/>
<feature type="compositionally biased region" description="Gly residues" evidence="1">
    <location>
        <begin position="50"/>
        <end position="59"/>
    </location>
</feature>
<evidence type="ECO:0000313" key="3">
    <source>
        <dbReference type="Proteomes" id="UP000007115"/>
    </source>
</evidence>
<name>G9N7B3_HYPVG</name>
<accession>G9N7B3</accession>
<dbReference type="eggNOG" id="ENOG502RAG6">
    <property type="taxonomic scope" value="Eukaryota"/>
</dbReference>
<keyword evidence="3" id="KW-1185">Reference proteome</keyword>
<evidence type="ECO:0000256" key="1">
    <source>
        <dbReference type="SAM" id="MobiDB-lite"/>
    </source>
</evidence>
<evidence type="ECO:0000313" key="2">
    <source>
        <dbReference type="EMBL" id="EHK17610.1"/>
    </source>
</evidence>
<gene>
    <name evidence="2" type="ORF">TRIVIDRAFT_57443</name>
</gene>
<dbReference type="RefSeq" id="XP_013951810.1">
    <property type="nucleotide sequence ID" value="XM_014096335.1"/>
</dbReference>
<dbReference type="OMA" id="RGISKMG"/>
<organism evidence="2 3">
    <name type="scientific">Hypocrea virens (strain Gv29-8 / FGSC 10586)</name>
    <name type="common">Gliocladium virens</name>
    <name type="synonym">Trichoderma virens</name>
    <dbReference type="NCBI Taxonomy" id="413071"/>
    <lineage>
        <taxon>Eukaryota</taxon>
        <taxon>Fungi</taxon>
        <taxon>Dikarya</taxon>
        <taxon>Ascomycota</taxon>
        <taxon>Pezizomycotina</taxon>
        <taxon>Sordariomycetes</taxon>
        <taxon>Hypocreomycetidae</taxon>
        <taxon>Hypocreales</taxon>
        <taxon>Hypocreaceae</taxon>
        <taxon>Trichoderma</taxon>
    </lineage>
</organism>
<feature type="compositionally biased region" description="Basic and acidic residues" evidence="1">
    <location>
        <begin position="25"/>
        <end position="46"/>
    </location>
</feature>
<dbReference type="VEuPathDB" id="FungiDB:TRIVIDRAFT_57443"/>
<dbReference type="EMBL" id="ABDF02000088">
    <property type="protein sequence ID" value="EHK17610.1"/>
    <property type="molecule type" value="Genomic_DNA"/>
</dbReference>
<feature type="region of interest" description="Disordered" evidence="1">
    <location>
        <begin position="24"/>
        <end position="154"/>
    </location>
</feature>
<protein>
    <submittedName>
        <fullName evidence="2">Uncharacterized protein</fullName>
    </submittedName>
</protein>
<dbReference type="InParanoid" id="G9N7B3"/>
<reference evidence="2 3" key="1">
    <citation type="journal article" date="2011" name="Genome Biol.">
        <title>Comparative genome sequence analysis underscores mycoparasitism as the ancestral life style of Trichoderma.</title>
        <authorList>
            <person name="Kubicek C.P."/>
            <person name="Herrera-Estrella A."/>
            <person name="Seidl-Seiboth V."/>
            <person name="Martinez D.A."/>
            <person name="Druzhinina I.S."/>
            <person name="Thon M."/>
            <person name="Zeilinger S."/>
            <person name="Casas-Flores S."/>
            <person name="Horwitz B.A."/>
            <person name="Mukherjee P.K."/>
            <person name="Mukherjee M."/>
            <person name="Kredics L."/>
            <person name="Alcaraz L.D."/>
            <person name="Aerts A."/>
            <person name="Antal Z."/>
            <person name="Atanasova L."/>
            <person name="Cervantes-Badillo M.G."/>
            <person name="Challacombe J."/>
            <person name="Chertkov O."/>
            <person name="McCluskey K."/>
            <person name="Coulpier F."/>
            <person name="Deshpande N."/>
            <person name="von Doehren H."/>
            <person name="Ebbole D.J."/>
            <person name="Esquivel-Naranjo E.U."/>
            <person name="Fekete E."/>
            <person name="Flipphi M."/>
            <person name="Glaser F."/>
            <person name="Gomez-Rodriguez E.Y."/>
            <person name="Gruber S."/>
            <person name="Han C."/>
            <person name="Henrissat B."/>
            <person name="Hermosa R."/>
            <person name="Hernandez-Onate M."/>
            <person name="Karaffa L."/>
            <person name="Kosti I."/>
            <person name="Le Crom S."/>
            <person name="Lindquist E."/>
            <person name="Lucas S."/>
            <person name="Luebeck M."/>
            <person name="Luebeck P.S."/>
            <person name="Margeot A."/>
            <person name="Metz B."/>
            <person name="Misra M."/>
            <person name="Nevalainen H."/>
            <person name="Omann M."/>
            <person name="Packer N."/>
            <person name="Perrone G."/>
            <person name="Uresti-Rivera E.E."/>
            <person name="Salamov A."/>
            <person name="Schmoll M."/>
            <person name="Seiboth B."/>
            <person name="Shapiro H."/>
            <person name="Sukno S."/>
            <person name="Tamayo-Ramos J.A."/>
            <person name="Tisch D."/>
            <person name="Wiest A."/>
            <person name="Wilkinson H.H."/>
            <person name="Zhang M."/>
            <person name="Coutinho P.M."/>
            <person name="Kenerley C.M."/>
            <person name="Monte E."/>
            <person name="Baker S.E."/>
            <person name="Grigoriev I.V."/>
        </authorList>
    </citation>
    <scope>NUCLEOTIDE SEQUENCE [LARGE SCALE GENOMIC DNA]</scope>
    <source>
        <strain evidence="3">Gv29-8 / FGSC 10586</strain>
    </source>
</reference>
<feature type="compositionally biased region" description="Basic and acidic residues" evidence="1">
    <location>
        <begin position="124"/>
        <end position="135"/>
    </location>
</feature>
<sequence length="154" mass="15941">MSRQRLTMMAVAGVGIIGATFYATRKNESKVDDAQSRRNRAQETRELGLGSAGVGGNRMTGGPSNSAAPSGTERDHQRDQANTASAKEALPTGGVGGGEGSSKSDHFRLHTSILGSGGKTTASRQDHEGYHDTRGISKMGAEIPSKKGPADASD</sequence>
<feature type="compositionally biased region" description="Basic and acidic residues" evidence="1">
    <location>
        <begin position="144"/>
        <end position="154"/>
    </location>
</feature>
<dbReference type="OrthoDB" id="4923568at2759"/>
<dbReference type="Proteomes" id="UP000007115">
    <property type="component" value="Unassembled WGS sequence"/>
</dbReference>
<comment type="caution">
    <text evidence="2">The sequence shown here is derived from an EMBL/GenBank/DDBJ whole genome shotgun (WGS) entry which is preliminary data.</text>
</comment>
<dbReference type="AlphaFoldDB" id="G9N7B3"/>
<dbReference type="HOGENOM" id="CLU_113813_0_0_1"/>